<dbReference type="AlphaFoldDB" id="A0A100WGH6"/>
<sequence length="112" mass="11801">MSSDEPQLPLPDYDQMSLGDLRHRIRALDLDELTAVLTHEAGHAARVPVLEVLEARQRELEGGAEPSPGNPANAPRVQGAAGGSPVQESTAAQATSPLRHGVAQQTPSRGKP</sequence>
<evidence type="ECO:0000313" key="4">
    <source>
        <dbReference type="Proteomes" id="UP000069443"/>
    </source>
</evidence>
<feature type="compositionally biased region" description="Polar residues" evidence="1">
    <location>
        <begin position="103"/>
        <end position="112"/>
    </location>
</feature>
<comment type="caution">
    <text evidence="3">The sequence shown here is derived from an EMBL/GenBank/DDBJ whole genome shotgun (WGS) entry which is preliminary data.</text>
</comment>
<feature type="compositionally biased region" description="Polar residues" evidence="1">
    <location>
        <begin position="86"/>
        <end position="96"/>
    </location>
</feature>
<dbReference type="Pfam" id="PF26450">
    <property type="entry name" value="DUF8129"/>
    <property type="match status" value="1"/>
</dbReference>
<gene>
    <name evidence="3" type="ORF">RMCC_4399</name>
</gene>
<protein>
    <recommendedName>
        <fullName evidence="2">DUF8129 domain-containing protein</fullName>
    </recommendedName>
</protein>
<dbReference type="Proteomes" id="UP000069443">
    <property type="component" value="Unassembled WGS sequence"/>
</dbReference>
<reference evidence="4" key="2">
    <citation type="submission" date="2016-02" db="EMBL/GenBank/DDBJ databases">
        <title>Draft genome sequence of five rapidly growing Mycobacterium species.</title>
        <authorList>
            <person name="Katahira K."/>
            <person name="Gotou Y."/>
            <person name="Iida K."/>
            <person name="Ogura Y."/>
            <person name="Hayashi T."/>
        </authorList>
    </citation>
    <scope>NUCLEOTIDE SEQUENCE [LARGE SCALE GENOMIC DNA]</scope>
    <source>
        <strain evidence="4">JCM15298</strain>
    </source>
</reference>
<evidence type="ECO:0000313" key="3">
    <source>
        <dbReference type="EMBL" id="GAS97433.1"/>
    </source>
</evidence>
<proteinExistence type="predicted"/>
<name>A0A100WGH6_MYCCR</name>
<dbReference type="OrthoDB" id="5187212at2"/>
<evidence type="ECO:0000259" key="2">
    <source>
        <dbReference type="Pfam" id="PF26450"/>
    </source>
</evidence>
<keyword evidence="4" id="KW-1185">Reference proteome</keyword>
<reference evidence="4" key="1">
    <citation type="journal article" date="2016" name="Genome Announc.">
        <title>Draft Genome Sequences of Five Rapidly Growing Mycobacterium Species, M. thermoresistibile, M. fortuitum subsp. acetamidolyticum, M. canariasense, M. brisbanense, and M. novocastrense.</title>
        <authorList>
            <person name="Katahira K."/>
            <person name="Ogura Y."/>
            <person name="Gotoh Y."/>
            <person name="Hayashi T."/>
        </authorList>
    </citation>
    <scope>NUCLEOTIDE SEQUENCE [LARGE SCALE GENOMIC DNA]</scope>
    <source>
        <strain evidence="4">JCM15298</strain>
    </source>
</reference>
<dbReference type="InterPro" id="IPR058442">
    <property type="entry name" value="DUF8129"/>
</dbReference>
<feature type="region of interest" description="Disordered" evidence="1">
    <location>
        <begin position="57"/>
        <end position="112"/>
    </location>
</feature>
<dbReference type="RefSeq" id="WP_036397050.1">
    <property type="nucleotide sequence ID" value="NZ_BCSY01000072.1"/>
</dbReference>
<accession>A0A100WGH6</accession>
<organism evidence="3 4">
    <name type="scientific">Mycolicibacterium canariasense</name>
    <name type="common">Mycobacterium canariasense</name>
    <dbReference type="NCBI Taxonomy" id="228230"/>
    <lineage>
        <taxon>Bacteria</taxon>
        <taxon>Bacillati</taxon>
        <taxon>Actinomycetota</taxon>
        <taxon>Actinomycetes</taxon>
        <taxon>Mycobacteriales</taxon>
        <taxon>Mycobacteriaceae</taxon>
        <taxon>Mycolicibacterium</taxon>
    </lineage>
</organism>
<evidence type="ECO:0000256" key="1">
    <source>
        <dbReference type="SAM" id="MobiDB-lite"/>
    </source>
</evidence>
<dbReference type="EMBL" id="BCSY01000072">
    <property type="protein sequence ID" value="GAS97433.1"/>
    <property type="molecule type" value="Genomic_DNA"/>
</dbReference>
<feature type="domain" description="DUF8129" evidence="2">
    <location>
        <begin position="7"/>
        <end position="61"/>
    </location>
</feature>